<reference evidence="1" key="1">
    <citation type="journal article" date="2023" name="Mol. Phylogenet. Evol.">
        <title>Genome-scale phylogeny and comparative genomics of the fungal order Sordariales.</title>
        <authorList>
            <person name="Hensen N."/>
            <person name="Bonometti L."/>
            <person name="Westerberg I."/>
            <person name="Brannstrom I.O."/>
            <person name="Guillou S."/>
            <person name="Cros-Aarteil S."/>
            <person name="Calhoun S."/>
            <person name="Haridas S."/>
            <person name="Kuo A."/>
            <person name="Mondo S."/>
            <person name="Pangilinan J."/>
            <person name="Riley R."/>
            <person name="LaButti K."/>
            <person name="Andreopoulos B."/>
            <person name="Lipzen A."/>
            <person name="Chen C."/>
            <person name="Yan M."/>
            <person name="Daum C."/>
            <person name="Ng V."/>
            <person name="Clum A."/>
            <person name="Steindorff A."/>
            <person name="Ohm R.A."/>
            <person name="Martin F."/>
            <person name="Silar P."/>
            <person name="Natvig D.O."/>
            <person name="Lalanne C."/>
            <person name="Gautier V."/>
            <person name="Ament-Velasquez S.L."/>
            <person name="Kruys A."/>
            <person name="Hutchinson M.I."/>
            <person name="Powell A.J."/>
            <person name="Barry K."/>
            <person name="Miller A.N."/>
            <person name="Grigoriev I.V."/>
            <person name="Debuchy R."/>
            <person name="Gladieux P."/>
            <person name="Hiltunen Thoren M."/>
            <person name="Johannesson H."/>
        </authorList>
    </citation>
    <scope>NUCLEOTIDE SEQUENCE</scope>
    <source>
        <strain evidence="1">CBS 892.96</strain>
    </source>
</reference>
<keyword evidence="2" id="KW-1185">Reference proteome</keyword>
<sequence>MARGTGHKIQAASRVAVFDSGYTPAQEQIARAYRMAQQKDICVYWLVTGGTFDEGLQQLRVGKEHLASGILDSSKQAQRAGLVTHAKVSS</sequence>
<dbReference type="InterPro" id="IPR027417">
    <property type="entry name" value="P-loop_NTPase"/>
</dbReference>
<dbReference type="AlphaFoldDB" id="A0AAN6VYZ3"/>
<accession>A0AAN6VYZ3</accession>
<dbReference type="PANTHER" id="PTHR45629">
    <property type="entry name" value="SNF2/RAD54 FAMILY MEMBER"/>
    <property type="match status" value="1"/>
</dbReference>
<gene>
    <name evidence="1" type="ORF">QBC36DRAFT_247877</name>
</gene>
<name>A0AAN6VYZ3_9PEZI</name>
<dbReference type="EMBL" id="MU866443">
    <property type="protein sequence ID" value="KAK4172275.1"/>
    <property type="molecule type" value="Genomic_DNA"/>
</dbReference>
<dbReference type="Proteomes" id="UP001302321">
    <property type="component" value="Unassembled WGS sequence"/>
</dbReference>
<dbReference type="Gene3D" id="3.40.50.300">
    <property type="entry name" value="P-loop containing nucleotide triphosphate hydrolases"/>
    <property type="match status" value="1"/>
</dbReference>
<dbReference type="PANTHER" id="PTHR45629:SF7">
    <property type="entry name" value="DNA EXCISION REPAIR PROTEIN ERCC-6-RELATED"/>
    <property type="match status" value="1"/>
</dbReference>
<evidence type="ECO:0000313" key="1">
    <source>
        <dbReference type="EMBL" id="KAK4172275.1"/>
    </source>
</evidence>
<dbReference type="InterPro" id="IPR050496">
    <property type="entry name" value="SNF2_RAD54_helicase_repair"/>
</dbReference>
<protein>
    <submittedName>
        <fullName evidence="1">Uncharacterized protein</fullName>
    </submittedName>
</protein>
<evidence type="ECO:0000313" key="2">
    <source>
        <dbReference type="Proteomes" id="UP001302321"/>
    </source>
</evidence>
<comment type="caution">
    <text evidence="1">The sequence shown here is derived from an EMBL/GenBank/DDBJ whole genome shotgun (WGS) entry which is preliminary data.</text>
</comment>
<dbReference type="SUPFAM" id="SSF52540">
    <property type="entry name" value="P-loop containing nucleoside triphosphate hydrolases"/>
    <property type="match status" value="1"/>
</dbReference>
<reference evidence="1" key="2">
    <citation type="submission" date="2023-05" db="EMBL/GenBank/DDBJ databases">
        <authorList>
            <consortium name="Lawrence Berkeley National Laboratory"/>
            <person name="Steindorff A."/>
            <person name="Hensen N."/>
            <person name="Bonometti L."/>
            <person name="Westerberg I."/>
            <person name="Brannstrom I.O."/>
            <person name="Guillou S."/>
            <person name="Cros-Aarteil S."/>
            <person name="Calhoun S."/>
            <person name="Haridas S."/>
            <person name="Kuo A."/>
            <person name="Mondo S."/>
            <person name="Pangilinan J."/>
            <person name="Riley R."/>
            <person name="Labutti K."/>
            <person name="Andreopoulos B."/>
            <person name="Lipzen A."/>
            <person name="Chen C."/>
            <person name="Yanf M."/>
            <person name="Daum C."/>
            <person name="Ng V."/>
            <person name="Clum A."/>
            <person name="Ohm R."/>
            <person name="Martin F."/>
            <person name="Silar P."/>
            <person name="Natvig D."/>
            <person name="Lalanne C."/>
            <person name="Gautier V."/>
            <person name="Ament-Velasquez S.L."/>
            <person name="Kruys A."/>
            <person name="Hutchinson M.I."/>
            <person name="Powell A.J."/>
            <person name="Barry K."/>
            <person name="Miller A.N."/>
            <person name="Grigoriev I.V."/>
            <person name="Debuchy R."/>
            <person name="Gladieux P."/>
            <person name="Thoren M.H."/>
            <person name="Johannesson H."/>
        </authorList>
    </citation>
    <scope>NUCLEOTIDE SEQUENCE</scope>
    <source>
        <strain evidence="1">CBS 892.96</strain>
    </source>
</reference>
<proteinExistence type="predicted"/>
<organism evidence="1 2">
    <name type="scientific">Triangularia setosa</name>
    <dbReference type="NCBI Taxonomy" id="2587417"/>
    <lineage>
        <taxon>Eukaryota</taxon>
        <taxon>Fungi</taxon>
        <taxon>Dikarya</taxon>
        <taxon>Ascomycota</taxon>
        <taxon>Pezizomycotina</taxon>
        <taxon>Sordariomycetes</taxon>
        <taxon>Sordariomycetidae</taxon>
        <taxon>Sordariales</taxon>
        <taxon>Podosporaceae</taxon>
        <taxon>Triangularia</taxon>
    </lineage>
</organism>